<dbReference type="EMBL" id="UFYD01000001">
    <property type="protein sequence ID" value="STC96926.1"/>
    <property type="molecule type" value="Genomic_DNA"/>
</dbReference>
<reference evidence="2" key="1">
    <citation type="journal article" date="2014" name="Genome Biol. Evol.">
        <title>Comparative genomic analysis of malaria mosquito vector-associated novel pathogen Elizabethkingia anophelis.</title>
        <authorList>
            <person name="Teo J."/>
            <person name="Tan S.Y."/>
            <person name="Liu Y."/>
            <person name="Tay M."/>
            <person name="Ding Y."/>
            <person name="Li Y."/>
            <person name="Kjelleberg S."/>
            <person name="Givskov M."/>
            <person name="Lin R.T."/>
            <person name="Yang L."/>
        </authorList>
    </citation>
    <scope>NUCLEOTIDE SEQUENCE</scope>
</reference>
<reference evidence="2" key="2">
    <citation type="journal article" date="2014" name="PLoS ONE">
        <title>Insights from the genome annotation of Elizabethkingia anophelis from the malaria vector Anopheles gambiae.</title>
        <authorList>
            <person name="Kukutla P."/>
            <person name="Lindberg B.G."/>
            <person name="Pei D."/>
            <person name="Rayl M."/>
            <person name="Yu W."/>
            <person name="Steritz M."/>
            <person name="Faye I."/>
            <person name="Xu J."/>
        </authorList>
    </citation>
    <scope>NUCLEOTIDE SEQUENCE</scope>
</reference>
<dbReference type="EMBL" id="BK010595">
    <property type="protein sequence ID" value="DAC74879.1"/>
    <property type="molecule type" value="Genomic_DNA"/>
</dbReference>
<reference evidence="2" key="4">
    <citation type="journal article" date="2016" name="Sci. Rep.">
        <title>Genomic epidemiology and global diversity of the emerging bacterial pathogen Elizabethkingia anophelis.</title>
        <authorList>
            <person name="Breurec S."/>
            <person name="Criscuolo A."/>
            <person name="Diancourt L."/>
            <person name="Rendueles O."/>
            <person name="Vandenbogaert M."/>
            <person name="Passet V."/>
            <person name="Caro V."/>
            <person name="Rocha E.P."/>
            <person name="Touchon M."/>
            <person name="Brisse S."/>
        </authorList>
    </citation>
    <scope>NUCLEOTIDE SEQUENCE</scope>
</reference>
<keyword evidence="1" id="KW-0472">Membrane</keyword>
<sequence>MKINPLIIFNILIVLFLLIGVVITVLMIRNGMNIYYILAAGLSNLLLLFILYSLNKGIPSSHRVINKIQKNKERLEFNEKELIITTPIMEYKKFVEWDIIEAVYCLNIIPLEGTYHNFEYSIFLTQPARIVKYSKQPWYNRLFTSENNSIEIKINDYNNIDFNKLHPAIEKYLLKEEMEPDYLHKKFGNNTLANLPENKPLKSHELYKIYDRDNSTNNEKLREYRTEI</sequence>
<evidence type="ECO:0000313" key="3">
    <source>
        <dbReference type="EMBL" id="STC96926.1"/>
    </source>
</evidence>
<gene>
    <name evidence="2" type="primary">ICEEaII(1)_0422_24890_24204</name>
    <name evidence="3" type="ORF">NCTC10588_00793</name>
</gene>
<proteinExistence type="predicted"/>
<keyword evidence="1" id="KW-1133">Transmembrane helix</keyword>
<reference evidence="2" key="8">
    <citation type="journal article" date="2018" name="J. ISSAAS">
        <title>In Silico Identification of Three Types of Integrative and Conjugative Elements (ICEs) in Elizabethkingia anophelis Strains Isolated from Around the World.</title>
        <authorList>
            <person name="Xu J."/>
            <person name="Pei D."/>
            <person name="Nicholson A."/>
            <person name="Lan Y."/>
            <person name="Xia Q."/>
        </authorList>
    </citation>
    <scope>NUCLEOTIDE SEQUENCE</scope>
</reference>
<dbReference type="AlphaFoldDB" id="A0A455ZDF7"/>
<reference evidence="3 4" key="9">
    <citation type="submission" date="2018-06" db="EMBL/GenBank/DDBJ databases">
        <authorList>
            <consortium name="Pathogen Informatics"/>
            <person name="Doyle S."/>
        </authorList>
    </citation>
    <scope>NUCLEOTIDE SEQUENCE [LARGE SCALE GENOMIC DNA]</scope>
    <source>
        <strain evidence="3 4">NCTC10588</strain>
    </source>
</reference>
<organism evidence="2">
    <name type="scientific">Elizabethkingia anophelis</name>
    <dbReference type="NCBI Taxonomy" id="1117645"/>
    <lineage>
        <taxon>Bacteria</taxon>
        <taxon>Pseudomonadati</taxon>
        <taxon>Bacteroidota</taxon>
        <taxon>Flavobacteriia</taxon>
        <taxon>Flavobacteriales</taxon>
        <taxon>Weeksellaceae</taxon>
        <taxon>Elizabethkingia</taxon>
    </lineage>
</organism>
<evidence type="ECO:0000313" key="2">
    <source>
        <dbReference type="EMBL" id="DAC74879.1"/>
    </source>
</evidence>
<name>A0A455ZDF7_9FLAO</name>
<reference evidence="2" key="3">
    <citation type="journal article" date="2016" name="Genome Announc.">
        <title>Complete Genome Sequences of Four Strains from the 2015-2016 Elizabethkingia anophelis Outbreak.</title>
        <authorList>
            <person name="Nicholson A.C."/>
            <person name="Whitney A.M."/>
            <person name="Emery B.D."/>
            <person name="Bell M.E."/>
            <person name="Gartin J.T."/>
            <person name="Humrighouse B.W."/>
            <person name="Loparev V.N."/>
            <person name="Batra D."/>
            <person name="Sheth M."/>
            <person name="Rowe L.A."/>
            <person name="Juieng P."/>
            <person name="Knipe K."/>
            <person name="Gulvik C."/>
            <person name="McQuiston J.R."/>
        </authorList>
    </citation>
    <scope>NUCLEOTIDE SEQUENCE</scope>
</reference>
<dbReference type="EMBL" id="BK010596">
    <property type="protein sequence ID" value="DAC74935.1"/>
    <property type="molecule type" value="Genomic_DNA"/>
</dbReference>
<keyword evidence="1" id="KW-0812">Transmembrane</keyword>
<dbReference type="RefSeq" id="WP_024568806.1">
    <property type="nucleotide sequence ID" value="NZ_CP016370.1"/>
</dbReference>
<protein>
    <submittedName>
        <fullName evidence="2">Uncharacterized protein</fullName>
    </submittedName>
</protein>
<reference evidence="2" key="7">
    <citation type="journal article" date="2017" name="Sci. Rep.">
        <title>Genomic features, phylogenetic relationships, and comparative genomics of Elizabethkingia anophelis strain EM361-97 isolated in Taiwan.</title>
        <authorList>
            <person name="Lin J.N."/>
            <person name="Lai C.H."/>
            <person name="Yang C.H."/>
            <person name="Huang Y.H."/>
            <person name="Lin H.H."/>
        </authorList>
    </citation>
    <scope>NUCLEOTIDE SEQUENCE</scope>
</reference>
<reference evidence="2" key="6">
    <citation type="journal article" date="2017" name="Nat. Commun.">
        <title>Evolutionary dynamics and genomic features of the Elizabethkingia anophelis 2015 to 2016 Wisconsin outbreak strain.</title>
        <authorList>
            <person name="Perrin A."/>
            <person name="Larsonneur E."/>
            <person name="Nicholson A.C."/>
            <person name="Edwards D.J."/>
            <person name="Gundlach K.M."/>
            <person name="Whitney A.M."/>
            <person name="Gulvik C.A."/>
            <person name="Bell M.E."/>
            <person name="Rendueles O."/>
            <person name="Cury J."/>
            <person name="Hugon P."/>
            <person name="Clermont D."/>
            <person name="Enouf V."/>
            <person name="Loparev V."/>
            <person name="Juieng P."/>
            <person name="Monson T."/>
            <person name="Warshauer D."/>
            <person name="Elbadawi L.I."/>
            <person name="Walters M.S."/>
            <person name="Crist M.B."/>
            <person name="Noble-Wang J."/>
            <person name="Borlaug G."/>
            <person name="Rocha E.P.C."/>
            <person name="Criscuolo A."/>
            <person name="Touchon M."/>
            <person name="Davis J.P."/>
            <person name="Holt K.E."/>
            <person name="McQuiston J.R."/>
            <person name="Brisse S."/>
        </authorList>
    </citation>
    <scope>NUCLEOTIDE SEQUENCE</scope>
</reference>
<evidence type="ECO:0000313" key="4">
    <source>
        <dbReference type="Proteomes" id="UP000254876"/>
    </source>
</evidence>
<feature type="transmembrane region" description="Helical" evidence="1">
    <location>
        <begin position="34"/>
        <end position="54"/>
    </location>
</feature>
<reference evidence="2" key="5">
    <citation type="journal article" date="2017" name="Genome Announc.">
        <title>Complete Circularized Genome Sequences of Four Strains of Elizabethkingia anophelis, Including Two Novel Strains Isolated from Wild-Caught Anopheles sinensis.</title>
        <authorList>
            <person name="Pei D."/>
            <person name="Nicholson A.C."/>
            <person name="Jiang J."/>
            <person name="Chen H."/>
            <person name="Whitney A.M."/>
            <person name="Villarma A."/>
            <person name="Bell M."/>
            <person name="Humrighouse B."/>
            <person name="Rowe L.A."/>
            <person name="Sheth M."/>
            <person name="Batra D."/>
            <person name="Juieng P."/>
            <person name="Loparev V.N."/>
            <person name="McQuiston J.R."/>
            <person name="Lan Y."/>
            <person name="Ma Y."/>
            <person name="Xu J."/>
        </authorList>
    </citation>
    <scope>NUCLEOTIDE SEQUENCE</scope>
</reference>
<dbReference type="Proteomes" id="UP000254876">
    <property type="component" value="Unassembled WGS sequence"/>
</dbReference>
<evidence type="ECO:0000256" key="1">
    <source>
        <dbReference type="SAM" id="Phobius"/>
    </source>
</evidence>
<feature type="transmembrane region" description="Helical" evidence="1">
    <location>
        <begin position="7"/>
        <end position="28"/>
    </location>
</feature>
<accession>A0A455ZDF7</accession>